<dbReference type="Proteomes" id="UP000299102">
    <property type="component" value="Unassembled WGS sequence"/>
</dbReference>
<gene>
    <name evidence="1" type="ORF">EVAR_24497_1</name>
</gene>
<organism evidence="1 2">
    <name type="scientific">Eumeta variegata</name>
    <name type="common">Bagworm moth</name>
    <name type="synonym">Eumeta japonica</name>
    <dbReference type="NCBI Taxonomy" id="151549"/>
    <lineage>
        <taxon>Eukaryota</taxon>
        <taxon>Metazoa</taxon>
        <taxon>Ecdysozoa</taxon>
        <taxon>Arthropoda</taxon>
        <taxon>Hexapoda</taxon>
        <taxon>Insecta</taxon>
        <taxon>Pterygota</taxon>
        <taxon>Neoptera</taxon>
        <taxon>Endopterygota</taxon>
        <taxon>Lepidoptera</taxon>
        <taxon>Glossata</taxon>
        <taxon>Ditrysia</taxon>
        <taxon>Tineoidea</taxon>
        <taxon>Psychidae</taxon>
        <taxon>Oiketicinae</taxon>
        <taxon>Eumeta</taxon>
    </lineage>
</organism>
<reference evidence="1 2" key="1">
    <citation type="journal article" date="2019" name="Commun. Biol.">
        <title>The bagworm genome reveals a unique fibroin gene that provides high tensile strength.</title>
        <authorList>
            <person name="Kono N."/>
            <person name="Nakamura H."/>
            <person name="Ohtoshi R."/>
            <person name="Tomita M."/>
            <person name="Numata K."/>
            <person name="Arakawa K."/>
        </authorList>
    </citation>
    <scope>NUCLEOTIDE SEQUENCE [LARGE SCALE GENOMIC DNA]</scope>
</reference>
<sequence length="95" mass="10898">MRRAARLLHVERQNIEIHPINGVERGCPRRARAPAACAPPRIDLLLFRPFIFTVTLREDDFGYIIPRNGPIQLSLFKVTLIDPIFLPSVVPLSKW</sequence>
<comment type="caution">
    <text evidence="1">The sequence shown here is derived from an EMBL/GenBank/DDBJ whole genome shotgun (WGS) entry which is preliminary data.</text>
</comment>
<name>A0A4C1US65_EUMVA</name>
<dbReference type="AlphaFoldDB" id="A0A4C1US65"/>
<protein>
    <submittedName>
        <fullName evidence="1">Uncharacterized protein</fullName>
    </submittedName>
</protein>
<evidence type="ECO:0000313" key="1">
    <source>
        <dbReference type="EMBL" id="GBP28822.1"/>
    </source>
</evidence>
<evidence type="ECO:0000313" key="2">
    <source>
        <dbReference type="Proteomes" id="UP000299102"/>
    </source>
</evidence>
<proteinExistence type="predicted"/>
<dbReference type="EMBL" id="BGZK01000212">
    <property type="protein sequence ID" value="GBP28822.1"/>
    <property type="molecule type" value="Genomic_DNA"/>
</dbReference>
<keyword evidence="2" id="KW-1185">Reference proteome</keyword>
<accession>A0A4C1US65</accession>